<feature type="transmembrane region" description="Helical" evidence="6">
    <location>
        <begin position="186"/>
        <end position="210"/>
    </location>
</feature>
<gene>
    <name evidence="8" type="ORF">GCM10009539_84150</name>
</gene>
<feature type="transmembrane region" description="Helical" evidence="6">
    <location>
        <begin position="20"/>
        <end position="41"/>
    </location>
</feature>
<name>A0ABN0VA83_9ACTN</name>
<feature type="transmembrane region" description="Helical" evidence="6">
    <location>
        <begin position="635"/>
        <end position="656"/>
    </location>
</feature>
<evidence type="ECO:0000259" key="7">
    <source>
        <dbReference type="Pfam" id="PF02687"/>
    </source>
</evidence>
<feature type="transmembrane region" description="Helical" evidence="6">
    <location>
        <begin position="402"/>
        <end position="429"/>
    </location>
</feature>
<feature type="transmembrane region" description="Helical" evidence="6">
    <location>
        <begin position="671"/>
        <end position="693"/>
    </location>
</feature>
<keyword evidence="2" id="KW-1003">Cell membrane</keyword>
<feature type="domain" description="ABC3 transporter permease C-terminal" evidence="7">
    <location>
        <begin position="584"/>
        <end position="697"/>
    </location>
</feature>
<dbReference type="RefSeq" id="WP_344654556.1">
    <property type="nucleotide sequence ID" value="NZ_BAAAGX010000046.1"/>
</dbReference>
<feature type="transmembrane region" description="Helical" evidence="6">
    <location>
        <begin position="352"/>
        <end position="381"/>
    </location>
</feature>
<evidence type="ECO:0000256" key="5">
    <source>
        <dbReference type="ARBA" id="ARBA00023136"/>
    </source>
</evidence>
<dbReference type="InterPro" id="IPR038766">
    <property type="entry name" value="Membrane_comp_ABC_pdt"/>
</dbReference>
<evidence type="ECO:0000256" key="6">
    <source>
        <dbReference type="SAM" id="Phobius"/>
    </source>
</evidence>
<dbReference type="Pfam" id="PF02687">
    <property type="entry name" value="FtsX"/>
    <property type="match status" value="2"/>
</dbReference>
<keyword evidence="4 6" id="KW-1133">Transmembrane helix</keyword>
<evidence type="ECO:0000256" key="3">
    <source>
        <dbReference type="ARBA" id="ARBA00022692"/>
    </source>
</evidence>
<evidence type="ECO:0000256" key="2">
    <source>
        <dbReference type="ARBA" id="ARBA00022475"/>
    </source>
</evidence>
<evidence type="ECO:0000313" key="9">
    <source>
        <dbReference type="Proteomes" id="UP001500967"/>
    </source>
</evidence>
<feature type="transmembrane region" description="Helical" evidence="6">
    <location>
        <begin position="277"/>
        <end position="302"/>
    </location>
</feature>
<feature type="transmembrane region" description="Helical" evidence="6">
    <location>
        <begin position="323"/>
        <end position="340"/>
    </location>
</feature>
<evidence type="ECO:0000256" key="1">
    <source>
        <dbReference type="ARBA" id="ARBA00004651"/>
    </source>
</evidence>
<dbReference type="Proteomes" id="UP001500967">
    <property type="component" value="Unassembled WGS sequence"/>
</dbReference>
<proteinExistence type="predicted"/>
<feature type="transmembrane region" description="Helical" evidence="6">
    <location>
        <begin position="581"/>
        <end position="606"/>
    </location>
</feature>
<sequence length="705" mass="73150">MIAFGLRLTLAGGREALARLALIVAAVALGVGMLLAIVAGINAVTTQNDRTAWLYTDGRATGSGDPLWWETRADFFRGRDLTRADVAATGPDSPVPPGVDRLPGPGEYYVSPALRDLIASTPAAELGDRFPGRPVGVLGEDAVASPDDLVALVGRTPAEMERLAGAEQVTAIGTSTPQADSGALKAILGIVAVGLLFPILIFVNSATRLAAARREQRFAAMRLVGATPRQISRIAAVESAAASVLGTVLGFGLYLVLRGPIAEVAFARAPSYPGDVALTAVDTVVVAVGVPLAAAASSLFTLRRVRISPLGVTHRVTPKPPRAWRIAPLVLGLSLLAWTVGRRPESTSGQTFVYLGGVALVMVGLIASGPWLTMVGARALARRSSRTSTLIASRRLADDPRAAFRSVSGLVLALFVTTVAIGIITSMVAERRTAGDPDTARMEVYLTGETAAPPAVDTVPGVLATAEFREAPGGGYRTLMSCADLAASPELGRCPAGAAVVEVASALLEPGRTWPASELSAAEFARRPLTGFLVRTDGSPAALERARTALEVGFPGYHHPPSTETDRSATFNRSMEGWSQVANVVVLVSLPVAGCSLAVGVVGGLLERRRPFSLLRLSGTPLAVLRRVVAFESTVPLLTVAAVAIGSGLLAAHLFLRSQLSISLRAPGTEYYLVVGVGLGVSLAVVASTLPLLRTLTGPASARNE</sequence>
<dbReference type="PANTHER" id="PTHR30287">
    <property type="entry name" value="MEMBRANE COMPONENT OF PREDICTED ABC SUPERFAMILY METABOLITE UPTAKE TRANSPORTER"/>
    <property type="match status" value="1"/>
</dbReference>
<evidence type="ECO:0000313" key="8">
    <source>
        <dbReference type="EMBL" id="GAA0283286.1"/>
    </source>
</evidence>
<keyword evidence="9" id="KW-1185">Reference proteome</keyword>
<dbReference type="PANTHER" id="PTHR30287:SF2">
    <property type="entry name" value="BLL1001 PROTEIN"/>
    <property type="match status" value="1"/>
</dbReference>
<accession>A0ABN0VA83</accession>
<feature type="transmembrane region" description="Helical" evidence="6">
    <location>
        <begin position="231"/>
        <end position="257"/>
    </location>
</feature>
<keyword evidence="5 6" id="KW-0472">Membrane</keyword>
<keyword evidence="3 6" id="KW-0812">Transmembrane</keyword>
<dbReference type="EMBL" id="BAAAGX010000046">
    <property type="protein sequence ID" value="GAA0283286.1"/>
    <property type="molecule type" value="Genomic_DNA"/>
</dbReference>
<comment type="subcellular location">
    <subcellularLocation>
        <location evidence="1">Cell membrane</location>
        <topology evidence="1">Multi-pass membrane protein</topology>
    </subcellularLocation>
</comment>
<protein>
    <submittedName>
        <fullName evidence="8">ABC transporter permease</fullName>
    </submittedName>
</protein>
<feature type="domain" description="ABC3 transporter permease C-terminal" evidence="7">
    <location>
        <begin position="190"/>
        <end position="306"/>
    </location>
</feature>
<comment type="caution">
    <text evidence="8">The sequence shown here is derived from an EMBL/GenBank/DDBJ whole genome shotgun (WGS) entry which is preliminary data.</text>
</comment>
<evidence type="ECO:0000256" key="4">
    <source>
        <dbReference type="ARBA" id="ARBA00022989"/>
    </source>
</evidence>
<dbReference type="InterPro" id="IPR003838">
    <property type="entry name" value="ABC3_permease_C"/>
</dbReference>
<reference evidence="8 9" key="1">
    <citation type="journal article" date="2019" name="Int. J. Syst. Evol. Microbiol.">
        <title>The Global Catalogue of Microorganisms (GCM) 10K type strain sequencing project: providing services to taxonomists for standard genome sequencing and annotation.</title>
        <authorList>
            <consortium name="The Broad Institute Genomics Platform"/>
            <consortium name="The Broad Institute Genome Sequencing Center for Infectious Disease"/>
            <person name="Wu L."/>
            <person name="Ma J."/>
        </authorList>
    </citation>
    <scope>NUCLEOTIDE SEQUENCE [LARGE SCALE GENOMIC DNA]</scope>
    <source>
        <strain evidence="8 9">JCM 10425</strain>
    </source>
</reference>
<organism evidence="8 9">
    <name type="scientific">Cryptosporangium japonicum</name>
    <dbReference type="NCBI Taxonomy" id="80872"/>
    <lineage>
        <taxon>Bacteria</taxon>
        <taxon>Bacillati</taxon>
        <taxon>Actinomycetota</taxon>
        <taxon>Actinomycetes</taxon>
        <taxon>Cryptosporangiales</taxon>
        <taxon>Cryptosporangiaceae</taxon>
        <taxon>Cryptosporangium</taxon>
    </lineage>
</organism>